<dbReference type="EMBL" id="WOWS01000001">
    <property type="protein sequence ID" value="MUU76992.1"/>
    <property type="molecule type" value="Genomic_DNA"/>
</dbReference>
<evidence type="ECO:0000313" key="3">
    <source>
        <dbReference type="Proteomes" id="UP000478208"/>
    </source>
</evidence>
<sequence>MTKNLGLKFTIYFSLLFLILACEESKNLFQENENDWSSYGEANWSFSNNILTGKIKKGEGYLITKQHYSNFELKLEFKPDSTINSGVFIRCNSENMNPETCYELNIWDVHPDQTNRTGAVVARANPLANVSTINQWNTYRILTKENQLKVWINDTLTIDTIDSFSATGYIGLQAKGHGEVSFRNINITTLN</sequence>
<keyword evidence="3" id="KW-1185">Reference proteome</keyword>
<reference evidence="2 3" key="1">
    <citation type="submission" date="2019-12" db="EMBL/GenBank/DDBJ databases">
        <authorList>
            <person name="Li J."/>
        </authorList>
    </citation>
    <scope>NUCLEOTIDE SEQUENCE [LARGE SCALE GENOMIC DNA]</scope>
    <source>
        <strain evidence="2 3">HL2-2</strain>
    </source>
</reference>
<protein>
    <submittedName>
        <fullName evidence="2">DUF1080 domain-containing protein</fullName>
    </submittedName>
</protein>
<accession>A0A6L6U7X7</accession>
<proteinExistence type="predicted"/>
<dbReference type="Pfam" id="PF06439">
    <property type="entry name" value="3keto-disac_hyd"/>
    <property type="match status" value="1"/>
</dbReference>
<dbReference type="Proteomes" id="UP000478208">
    <property type="component" value="Unassembled WGS sequence"/>
</dbReference>
<dbReference type="AlphaFoldDB" id="A0A6L6U7X7"/>
<organism evidence="2 3">
    <name type="scientific">Winogradskyella endarachnes</name>
    <dbReference type="NCBI Taxonomy" id="2681965"/>
    <lineage>
        <taxon>Bacteria</taxon>
        <taxon>Pseudomonadati</taxon>
        <taxon>Bacteroidota</taxon>
        <taxon>Flavobacteriia</taxon>
        <taxon>Flavobacteriales</taxon>
        <taxon>Flavobacteriaceae</taxon>
        <taxon>Winogradskyella</taxon>
    </lineage>
</organism>
<feature type="domain" description="3-keto-alpha-glucoside-1,2-lyase/3-keto-2-hydroxy-glucal hydratase" evidence="1">
    <location>
        <begin position="26"/>
        <end position="188"/>
    </location>
</feature>
<dbReference type="RefSeq" id="WP_157361438.1">
    <property type="nucleotide sequence ID" value="NZ_WOWS01000001.1"/>
</dbReference>
<name>A0A6L6U7X7_9FLAO</name>
<evidence type="ECO:0000259" key="1">
    <source>
        <dbReference type="Pfam" id="PF06439"/>
    </source>
</evidence>
<dbReference type="InterPro" id="IPR010496">
    <property type="entry name" value="AL/BT2_dom"/>
</dbReference>
<evidence type="ECO:0000313" key="2">
    <source>
        <dbReference type="EMBL" id="MUU76992.1"/>
    </source>
</evidence>
<comment type="caution">
    <text evidence="2">The sequence shown here is derived from an EMBL/GenBank/DDBJ whole genome shotgun (WGS) entry which is preliminary data.</text>
</comment>
<dbReference type="Gene3D" id="2.60.120.560">
    <property type="entry name" value="Exo-inulinase, domain 1"/>
    <property type="match status" value="1"/>
</dbReference>
<dbReference type="GO" id="GO:0016787">
    <property type="term" value="F:hydrolase activity"/>
    <property type="evidence" value="ECO:0007669"/>
    <property type="project" value="InterPro"/>
</dbReference>
<gene>
    <name evidence="2" type="ORF">GN138_00910</name>
</gene>
<dbReference type="PROSITE" id="PS51257">
    <property type="entry name" value="PROKAR_LIPOPROTEIN"/>
    <property type="match status" value="1"/>
</dbReference>